<accession>A0A0D2H359</accession>
<organism evidence="10 11">
    <name type="scientific">Cladophialophora bantiana (strain ATCC 10958 / CBS 173.52 / CDC B-1940 / NIH 8579)</name>
    <name type="common">Xylohypha bantiana</name>
    <dbReference type="NCBI Taxonomy" id="1442370"/>
    <lineage>
        <taxon>Eukaryota</taxon>
        <taxon>Fungi</taxon>
        <taxon>Dikarya</taxon>
        <taxon>Ascomycota</taxon>
        <taxon>Pezizomycotina</taxon>
        <taxon>Eurotiomycetes</taxon>
        <taxon>Chaetothyriomycetidae</taxon>
        <taxon>Chaetothyriales</taxon>
        <taxon>Herpotrichiellaceae</taxon>
        <taxon>Cladophialophora</taxon>
    </lineage>
</organism>
<comment type="similarity">
    <text evidence="2 7">Belongs to the major facilitator superfamily. Sugar transporter (TC 2.A.1.1) family.</text>
</comment>
<dbReference type="Pfam" id="PF00083">
    <property type="entry name" value="Sugar_tr"/>
    <property type="match status" value="1"/>
</dbReference>
<keyword evidence="4 8" id="KW-0812">Transmembrane</keyword>
<feature type="transmembrane region" description="Helical" evidence="8">
    <location>
        <begin position="380"/>
        <end position="403"/>
    </location>
</feature>
<feature type="domain" description="Major facilitator superfamily (MFS) profile" evidence="9">
    <location>
        <begin position="26"/>
        <end position="473"/>
    </location>
</feature>
<evidence type="ECO:0000256" key="1">
    <source>
        <dbReference type="ARBA" id="ARBA00004141"/>
    </source>
</evidence>
<dbReference type="NCBIfam" id="TIGR00879">
    <property type="entry name" value="SP"/>
    <property type="match status" value="1"/>
</dbReference>
<evidence type="ECO:0000256" key="4">
    <source>
        <dbReference type="ARBA" id="ARBA00022692"/>
    </source>
</evidence>
<dbReference type="Gene3D" id="1.20.1250.20">
    <property type="entry name" value="MFS general substrate transporter like domains"/>
    <property type="match status" value="1"/>
</dbReference>
<keyword evidence="6 8" id="KW-0472">Membrane</keyword>
<evidence type="ECO:0000256" key="3">
    <source>
        <dbReference type="ARBA" id="ARBA00022448"/>
    </source>
</evidence>
<keyword evidence="5 8" id="KW-1133">Transmembrane helix</keyword>
<evidence type="ECO:0000259" key="9">
    <source>
        <dbReference type="PROSITE" id="PS50850"/>
    </source>
</evidence>
<keyword evidence="11" id="KW-1185">Reference proteome</keyword>
<feature type="transmembrane region" description="Helical" evidence="8">
    <location>
        <begin position="320"/>
        <end position="339"/>
    </location>
</feature>
<dbReference type="PROSITE" id="PS00217">
    <property type="entry name" value="SUGAR_TRANSPORT_2"/>
    <property type="match status" value="1"/>
</dbReference>
<dbReference type="InterPro" id="IPR005828">
    <property type="entry name" value="MFS_sugar_transport-like"/>
</dbReference>
<dbReference type="InterPro" id="IPR020846">
    <property type="entry name" value="MFS_dom"/>
</dbReference>
<protein>
    <recommendedName>
        <fullName evidence="9">Major facilitator superfamily (MFS) profile domain-containing protein</fullName>
    </recommendedName>
</protein>
<name>A0A0D2H359_CLAB1</name>
<dbReference type="InterPro" id="IPR050360">
    <property type="entry name" value="MFS_Sugar_Transporters"/>
</dbReference>
<feature type="transmembrane region" description="Helical" evidence="8">
    <location>
        <begin position="451"/>
        <end position="469"/>
    </location>
</feature>
<dbReference type="OrthoDB" id="6133115at2759"/>
<dbReference type="PANTHER" id="PTHR48022:SF10">
    <property type="entry name" value="MAJOR FACILITATOR SUPERFAMILY (MFS) PROFILE DOMAIN-CONTAINING PROTEIN"/>
    <property type="match status" value="1"/>
</dbReference>
<dbReference type="VEuPathDB" id="FungiDB:Z519_11737"/>
<feature type="transmembrane region" description="Helical" evidence="8">
    <location>
        <begin position="112"/>
        <end position="132"/>
    </location>
</feature>
<feature type="transmembrane region" description="Helical" evidence="8">
    <location>
        <begin position="284"/>
        <end position="308"/>
    </location>
</feature>
<dbReference type="HOGENOM" id="CLU_001265_30_1_1"/>
<feature type="transmembrane region" description="Helical" evidence="8">
    <location>
        <begin position="415"/>
        <end position="439"/>
    </location>
</feature>
<dbReference type="InterPro" id="IPR003663">
    <property type="entry name" value="Sugar/inositol_transpt"/>
</dbReference>
<feature type="transmembrane region" description="Helical" evidence="8">
    <location>
        <begin position="77"/>
        <end position="100"/>
    </location>
</feature>
<keyword evidence="3 7" id="KW-0813">Transport</keyword>
<sequence length="532" mass="59579">MATASDTQHVGKRDTSVWANIRFIWFTILVGFSLLEYGFDNGEIGGFQAMVGFLQVFGYEDPRVPTGWNIRPVPQQIISSFMLLGSFIASCCTGLIGTYLGRRHSLMSGCALLIVGVTIQIVTTSMGALYFARLITGLSNGILMSFTFLYVVEMAPPYFRGLGYAFCSCWVTLGTAIGYVITNSTEKIHNRHAYQIPLYTLYAIPVIIFSSLPFLPESPRWLLLHGKTEQALQSLSWIRNGAYDDLALRQEYEEMKLNAMHEIETQSSFLLFDMLRSRNIRRSLISVGIGLINPAMGGMFVMAFATYFFTVVGVESPFRWIIMCQFLGVLGQVTSYFFIDRVGRRTMLLIGTSICAISMLLLGVVSTPSSVRYSEAYGKVVIFLFSFYLWGFNFGVTSMTYLVAGEIPAQNLRAYTSGISTGSGFVFAWLTAFTAPYFINPSELNWGGKYGYIWFGTCVVAIIFVFLFVPEVRGRTLEEIEEMFDKKISARDFSTYVCDNVIIAREQAEEVVYGEKKPERVEVVHVEAADSA</sequence>
<reference evidence="10" key="1">
    <citation type="submission" date="2015-01" db="EMBL/GenBank/DDBJ databases">
        <title>The Genome Sequence of Cladophialophora bantiana CBS 173.52.</title>
        <authorList>
            <consortium name="The Broad Institute Genomics Platform"/>
            <person name="Cuomo C."/>
            <person name="de Hoog S."/>
            <person name="Gorbushina A."/>
            <person name="Stielow B."/>
            <person name="Teixiera M."/>
            <person name="Abouelleil A."/>
            <person name="Chapman S.B."/>
            <person name="Priest M."/>
            <person name="Young S.K."/>
            <person name="Wortman J."/>
            <person name="Nusbaum C."/>
            <person name="Birren B."/>
        </authorList>
    </citation>
    <scope>NUCLEOTIDE SEQUENCE [LARGE SCALE GENOMIC DNA]</scope>
    <source>
        <strain evidence="10">CBS 173.52</strain>
    </source>
</reference>
<dbReference type="FunFam" id="1.20.1250.20:FF:000078">
    <property type="entry name" value="MFS maltose transporter, putative"/>
    <property type="match status" value="1"/>
</dbReference>
<gene>
    <name evidence="10" type="ORF">Z519_11737</name>
</gene>
<dbReference type="AlphaFoldDB" id="A0A0D2H359"/>
<evidence type="ECO:0000256" key="2">
    <source>
        <dbReference type="ARBA" id="ARBA00010992"/>
    </source>
</evidence>
<evidence type="ECO:0000256" key="8">
    <source>
        <dbReference type="SAM" id="Phobius"/>
    </source>
</evidence>
<dbReference type="RefSeq" id="XP_016614432.1">
    <property type="nucleotide sequence ID" value="XM_016769448.1"/>
</dbReference>
<dbReference type="EMBL" id="KN847002">
    <property type="protein sequence ID" value="KIW87763.1"/>
    <property type="molecule type" value="Genomic_DNA"/>
</dbReference>
<dbReference type="SUPFAM" id="SSF103473">
    <property type="entry name" value="MFS general substrate transporter"/>
    <property type="match status" value="1"/>
</dbReference>
<evidence type="ECO:0000256" key="7">
    <source>
        <dbReference type="RuleBase" id="RU003346"/>
    </source>
</evidence>
<dbReference type="InterPro" id="IPR005829">
    <property type="entry name" value="Sugar_transporter_CS"/>
</dbReference>
<evidence type="ECO:0000313" key="10">
    <source>
        <dbReference type="EMBL" id="KIW87763.1"/>
    </source>
</evidence>
<dbReference type="PROSITE" id="PS50850">
    <property type="entry name" value="MFS"/>
    <property type="match status" value="1"/>
</dbReference>
<dbReference type="Proteomes" id="UP000053789">
    <property type="component" value="Unassembled WGS sequence"/>
</dbReference>
<evidence type="ECO:0000256" key="6">
    <source>
        <dbReference type="ARBA" id="ARBA00023136"/>
    </source>
</evidence>
<feature type="transmembrane region" description="Helical" evidence="8">
    <location>
        <begin position="21"/>
        <end position="39"/>
    </location>
</feature>
<feature type="transmembrane region" description="Helical" evidence="8">
    <location>
        <begin position="138"/>
        <end position="155"/>
    </location>
</feature>
<proteinExistence type="inferred from homology"/>
<dbReference type="GeneID" id="27704665"/>
<dbReference type="InterPro" id="IPR036259">
    <property type="entry name" value="MFS_trans_sf"/>
</dbReference>
<feature type="transmembrane region" description="Helical" evidence="8">
    <location>
        <begin position="346"/>
        <end position="368"/>
    </location>
</feature>
<evidence type="ECO:0000256" key="5">
    <source>
        <dbReference type="ARBA" id="ARBA00022989"/>
    </source>
</evidence>
<feature type="transmembrane region" description="Helical" evidence="8">
    <location>
        <begin position="194"/>
        <end position="215"/>
    </location>
</feature>
<feature type="transmembrane region" description="Helical" evidence="8">
    <location>
        <begin position="162"/>
        <end position="182"/>
    </location>
</feature>
<dbReference type="GO" id="GO:0005351">
    <property type="term" value="F:carbohydrate:proton symporter activity"/>
    <property type="evidence" value="ECO:0007669"/>
    <property type="project" value="TreeGrafter"/>
</dbReference>
<dbReference type="GO" id="GO:0016020">
    <property type="term" value="C:membrane"/>
    <property type="evidence" value="ECO:0007669"/>
    <property type="project" value="UniProtKB-SubCell"/>
</dbReference>
<dbReference type="PANTHER" id="PTHR48022">
    <property type="entry name" value="PLASTIDIC GLUCOSE TRANSPORTER 4"/>
    <property type="match status" value="1"/>
</dbReference>
<evidence type="ECO:0000313" key="11">
    <source>
        <dbReference type="Proteomes" id="UP000053789"/>
    </source>
</evidence>
<comment type="subcellular location">
    <subcellularLocation>
        <location evidence="1">Membrane</location>
        <topology evidence="1">Multi-pass membrane protein</topology>
    </subcellularLocation>
</comment>